<evidence type="ECO:0000256" key="1">
    <source>
        <dbReference type="SAM" id="Phobius"/>
    </source>
</evidence>
<protein>
    <submittedName>
        <fullName evidence="2">Uncharacterized protein</fullName>
    </submittedName>
</protein>
<keyword evidence="1" id="KW-1133">Transmembrane helix</keyword>
<name>A0A1I0XKI2_9PSEU</name>
<evidence type="ECO:0000313" key="3">
    <source>
        <dbReference type="Proteomes" id="UP000243799"/>
    </source>
</evidence>
<feature type="transmembrane region" description="Helical" evidence="1">
    <location>
        <begin position="310"/>
        <end position="332"/>
    </location>
</feature>
<dbReference type="AlphaFoldDB" id="A0A1I0XKI2"/>
<feature type="transmembrane region" description="Helical" evidence="1">
    <location>
        <begin position="44"/>
        <end position="70"/>
    </location>
</feature>
<feature type="transmembrane region" description="Helical" evidence="1">
    <location>
        <begin position="117"/>
        <end position="136"/>
    </location>
</feature>
<accession>A0A1I0XKI2</accession>
<reference evidence="3" key="1">
    <citation type="submission" date="2016-10" db="EMBL/GenBank/DDBJ databases">
        <authorList>
            <person name="Varghese N."/>
            <person name="Submissions S."/>
        </authorList>
    </citation>
    <scope>NUCLEOTIDE SEQUENCE [LARGE SCALE GENOMIC DNA]</scope>
    <source>
        <strain evidence="3">CGMCC 4.3568</strain>
    </source>
</reference>
<feature type="transmembrane region" description="Helical" evidence="1">
    <location>
        <begin position="227"/>
        <end position="246"/>
    </location>
</feature>
<evidence type="ECO:0000313" key="2">
    <source>
        <dbReference type="EMBL" id="SFB00453.1"/>
    </source>
</evidence>
<gene>
    <name evidence="2" type="ORF">SAMN05216266_103219</name>
</gene>
<dbReference type="Proteomes" id="UP000243799">
    <property type="component" value="Unassembled WGS sequence"/>
</dbReference>
<proteinExistence type="predicted"/>
<sequence>MEIPPQREELDPGGDKAVGMTKTIDAGPANTVAETGWRARWPEWAGLAAGLWSLVYGILGLCWSLGWPGFPFGERDPSRELTLFAGAVPEIGGPIIAVLGLSGAVLAVAMARHGLPPAMRGPGVVFGWSCAVLLAVVIPDYRVLMMLAYLPIFLVGAPFGWPPVSYLDHLDWPTVNLMLLTFGGLLWLLAVVSYQRRSRLNCGNCGRGATTGAAWTTPASAARWGRWAVYVAVAVPVLYDLTRWAWALGWPLGLSQEMWEDGQREGMWLAGAILGLLGLAGAVLTHGLTHRWGEVFPRWMLGLAGKRVPIMLAVVPAGIVAVIVTSAGLMVVRQLIARGFSMDLWATVGPMALWPIWGVSLAAAALAYYLRRRGTCRRCGRG</sequence>
<dbReference type="EMBL" id="FOKG01000003">
    <property type="protein sequence ID" value="SFB00453.1"/>
    <property type="molecule type" value="Genomic_DNA"/>
</dbReference>
<feature type="transmembrane region" description="Helical" evidence="1">
    <location>
        <begin position="173"/>
        <end position="192"/>
    </location>
</feature>
<keyword evidence="3" id="KW-1185">Reference proteome</keyword>
<organism evidence="2 3">
    <name type="scientific">Amycolatopsis marina</name>
    <dbReference type="NCBI Taxonomy" id="490629"/>
    <lineage>
        <taxon>Bacteria</taxon>
        <taxon>Bacillati</taxon>
        <taxon>Actinomycetota</taxon>
        <taxon>Actinomycetes</taxon>
        <taxon>Pseudonocardiales</taxon>
        <taxon>Pseudonocardiaceae</taxon>
        <taxon>Amycolatopsis</taxon>
    </lineage>
</organism>
<feature type="transmembrane region" description="Helical" evidence="1">
    <location>
        <begin position="91"/>
        <end position="111"/>
    </location>
</feature>
<feature type="transmembrane region" description="Helical" evidence="1">
    <location>
        <begin position="266"/>
        <end position="289"/>
    </location>
</feature>
<dbReference type="STRING" id="490629.SAMN05216266_103219"/>
<keyword evidence="1" id="KW-0812">Transmembrane</keyword>
<feature type="transmembrane region" description="Helical" evidence="1">
    <location>
        <begin position="352"/>
        <end position="370"/>
    </location>
</feature>
<keyword evidence="1" id="KW-0472">Membrane</keyword>